<keyword evidence="11" id="KW-1185">Reference proteome</keyword>
<dbReference type="GO" id="GO:0005524">
    <property type="term" value="F:ATP binding"/>
    <property type="evidence" value="ECO:0007669"/>
    <property type="project" value="UniProtKB-UniRule"/>
</dbReference>
<protein>
    <recommendedName>
        <fullName evidence="8">Succinate--CoA ligase [ADP-forming] subunit beta</fullName>
        <ecNumber evidence="8">6.2.1.5</ecNumber>
    </recommendedName>
    <alternativeName>
        <fullName evidence="8">Succinyl-CoA synthetase subunit beta</fullName>
        <shortName evidence="8">SCS-beta</shortName>
    </alternativeName>
</protein>
<dbReference type="PROSITE" id="PS01217">
    <property type="entry name" value="SUCCINYL_COA_LIG_3"/>
    <property type="match status" value="1"/>
</dbReference>
<gene>
    <name evidence="8 10" type="primary">sucC</name>
    <name evidence="10" type="ORF">IF651_04335</name>
</gene>
<evidence type="ECO:0000313" key="10">
    <source>
        <dbReference type="EMBL" id="MBD8078284.1"/>
    </source>
</evidence>
<dbReference type="FunFam" id="3.30.470.20:FF:000002">
    <property type="entry name" value="Succinate--CoA ligase [ADP-forming] subunit beta"/>
    <property type="match status" value="1"/>
</dbReference>
<dbReference type="InterPro" id="IPR016102">
    <property type="entry name" value="Succinyl-CoA_synth-like"/>
</dbReference>
<comment type="catalytic activity">
    <reaction evidence="8">
        <text>succinate + ATP + CoA = succinyl-CoA + ADP + phosphate</text>
        <dbReference type="Rhea" id="RHEA:17661"/>
        <dbReference type="ChEBI" id="CHEBI:30031"/>
        <dbReference type="ChEBI" id="CHEBI:30616"/>
        <dbReference type="ChEBI" id="CHEBI:43474"/>
        <dbReference type="ChEBI" id="CHEBI:57287"/>
        <dbReference type="ChEBI" id="CHEBI:57292"/>
        <dbReference type="ChEBI" id="CHEBI:456216"/>
        <dbReference type="EC" id="6.2.1.5"/>
    </reaction>
</comment>
<name>A0A927G7E9_9MICO</name>
<feature type="binding site" evidence="8">
    <location>
        <position position="99"/>
    </location>
    <ligand>
        <name>ATP</name>
        <dbReference type="ChEBI" id="CHEBI:30616"/>
    </ligand>
</feature>
<dbReference type="EMBL" id="JACYHB010000002">
    <property type="protein sequence ID" value="MBD8078284.1"/>
    <property type="molecule type" value="Genomic_DNA"/>
</dbReference>
<evidence type="ECO:0000256" key="8">
    <source>
        <dbReference type="HAMAP-Rule" id="MF_00558"/>
    </source>
</evidence>
<dbReference type="HAMAP" id="MF_00558">
    <property type="entry name" value="Succ_CoA_beta"/>
    <property type="match status" value="1"/>
</dbReference>
<dbReference type="GO" id="GO:0006104">
    <property type="term" value="P:succinyl-CoA metabolic process"/>
    <property type="evidence" value="ECO:0007669"/>
    <property type="project" value="TreeGrafter"/>
</dbReference>
<feature type="binding site" evidence="8">
    <location>
        <begin position="57"/>
        <end position="59"/>
    </location>
    <ligand>
        <name>ATP</name>
        <dbReference type="ChEBI" id="CHEBI:30616"/>
    </ligand>
</feature>
<dbReference type="GO" id="GO:0006099">
    <property type="term" value="P:tricarboxylic acid cycle"/>
    <property type="evidence" value="ECO:0007669"/>
    <property type="project" value="UniProtKB-UniRule"/>
</dbReference>
<dbReference type="Gene3D" id="3.40.50.261">
    <property type="entry name" value="Succinyl-CoA synthetase domains"/>
    <property type="match status" value="1"/>
</dbReference>
<feature type="binding site" evidence="8">
    <location>
        <position position="104"/>
    </location>
    <ligand>
        <name>ATP</name>
        <dbReference type="ChEBI" id="CHEBI:30616"/>
    </ligand>
</feature>
<comment type="cofactor">
    <cofactor evidence="8">
        <name>Mg(2+)</name>
        <dbReference type="ChEBI" id="CHEBI:18420"/>
    </cofactor>
    <text evidence="8">Binds 1 Mg(2+) ion per subunit.</text>
</comment>
<keyword evidence="5 8" id="KW-0547">Nucleotide-binding</keyword>
<dbReference type="FunFam" id="3.40.50.261:FF:000007">
    <property type="entry name" value="Succinate--CoA ligase [ADP-forming] subunit beta"/>
    <property type="match status" value="1"/>
</dbReference>
<dbReference type="RefSeq" id="WP_191827837.1">
    <property type="nucleotide sequence ID" value="NZ_JACYHB010000002.1"/>
</dbReference>
<comment type="caution">
    <text evidence="10">The sequence shown here is derived from an EMBL/GenBank/DDBJ whole genome shotgun (WGS) entry which is preliminary data.</text>
</comment>
<dbReference type="GO" id="GO:0005829">
    <property type="term" value="C:cytosol"/>
    <property type="evidence" value="ECO:0007669"/>
    <property type="project" value="TreeGrafter"/>
</dbReference>
<dbReference type="SUPFAM" id="SSF56059">
    <property type="entry name" value="Glutathione synthetase ATP-binding domain-like"/>
    <property type="match status" value="1"/>
</dbReference>
<keyword evidence="7 8" id="KW-0460">Magnesium</keyword>
<keyword evidence="4 8" id="KW-0479">Metal-binding</keyword>
<dbReference type="GO" id="GO:0000287">
    <property type="term" value="F:magnesium ion binding"/>
    <property type="evidence" value="ECO:0007669"/>
    <property type="project" value="UniProtKB-UniRule"/>
</dbReference>
<comment type="pathway">
    <text evidence="8">Carbohydrate metabolism; tricarboxylic acid cycle; succinate from succinyl-CoA (ligase route): step 1/1.</text>
</comment>
<evidence type="ECO:0000256" key="7">
    <source>
        <dbReference type="ARBA" id="ARBA00022842"/>
    </source>
</evidence>
<dbReference type="Proteomes" id="UP000610846">
    <property type="component" value="Unassembled WGS sequence"/>
</dbReference>
<dbReference type="Pfam" id="PF08442">
    <property type="entry name" value="ATP-grasp_2"/>
    <property type="match status" value="1"/>
</dbReference>
<evidence type="ECO:0000256" key="1">
    <source>
        <dbReference type="ARBA" id="ARBA00009182"/>
    </source>
</evidence>
<feature type="binding site" evidence="8">
    <location>
        <position position="196"/>
    </location>
    <ligand>
        <name>Mg(2+)</name>
        <dbReference type="ChEBI" id="CHEBI:18420"/>
    </ligand>
</feature>
<comment type="caution">
    <text evidence="8">Lacks conserved residue(s) required for the propagation of feature annotation.</text>
</comment>
<evidence type="ECO:0000313" key="11">
    <source>
        <dbReference type="Proteomes" id="UP000610846"/>
    </source>
</evidence>
<keyword evidence="6 8" id="KW-0067">ATP-binding</keyword>
<evidence type="ECO:0000256" key="4">
    <source>
        <dbReference type="ARBA" id="ARBA00022723"/>
    </source>
</evidence>
<organism evidence="10 11">
    <name type="scientific">Cellulosimicrobium arenosum</name>
    <dbReference type="NCBI Taxonomy" id="2708133"/>
    <lineage>
        <taxon>Bacteria</taxon>
        <taxon>Bacillati</taxon>
        <taxon>Actinomycetota</taxon>
        <taxon>Actinomycetes</taxon>
        <taxon>Micrococcales</taxon>
        <taxon>Promicromonosporaceae</taxon>
        <taxon>Cellulosimicrobium</taxon>
    </lineage>
</organism>
<dbReference type="AlphaFoldDB" id="A0A927G7E9"/>
<keyword evidence="2 8" id="KW-0816">Tricarboxylic acid cycle</keyword>
<comment type="catalytic activity">
    <reaction evidence="8">
        <text>GTP + succinate + CoA = succinyl-CoA + GDP + phosphate</text>
        <dbReference type="Rhea" id="RHEA:22120"/>
        <dbReference type="ChEBI" id="CHEBI:30031"/>
        <dbReference type="ChEBI" id="CHEBI:37565"/>
        <dbReference type="ChEBI" id="CHEBI:43474"/>
        <dbReference type="ChEBI" id="CHEBI:57287"/>
        <dbReference type="ChEBI" id="CHEBI:57292"/>
        <dbReference type="ChEBI" id="CHEBI:58189"/>
    </reaction>
</comment>
<dbReference type="Gene3D" id="3.30.470.20">
    <property type="entry name" value="ATP-grasp fold, B domain"/>
    <property type="match status" value="1"/>
</dbReference>
<proteinExistence type="inferred from homology"/>
<dbReference type="GO" id="GO:0042709">
    <property type="term" value="C:succinate-CoA ligase complex"/>
    <property type="evidence" value="ECO:0007669"/>
    <property type="project" value="TreeGrafter"/>
</dbReference>
<evidence type="ECO:0000256" key="2">
    <source>
        <dbReference type="ARBA" id="ARBA00022532"/>
    </source>
</evidence>
<reference evidence="10" key="2">
    <citation type="submission" date="2020-09" db="EMBL/GenBank/DDBJ databases">
        <authorList>
            <person name="Yu Y."/>
        </authorList>
    </citation>
    <scope>NUCLEOTIDE SEQUENCE</scope>
    <source>
        <strain evidence="10">KCTC 49039</strain>
    </source>
</reference>
<evidence type="ECO:0000256" key="3">
    <source>
        <dbReference type="ARBA" id="ARBA00022598"/>
    </source>
</evidence>
<dbReference type="PANTHER" id="PTHR11815:SF10">
    <property type="entry name" value="SUCCINATE--COA LIGASE [GDP-FORMING] SUBUNIT BETA, MITOCHONDRIAL"/>
    <property type="match status" value="1"/>
</dbReference>
<dbReference type="InterPro" id="IPR005811">
    <property type="entry name" value="SUCC_ACL_C"/>
</dbReference>
<dbReference type="InterPro" id="IPR005809">
    <property type="entry name" value="Succ_CoA_ligase-like_bsu"/>
</dbReference>
<evidence type="ECO:0000259" key="9">
    <source>
        <dbReference type="PROSITE" id="PS50975"/>
    </source>
</evidence>
<reference evidence="10" key="1">
    <citation type="journal article" date="2018" name="Curr. Microbiol.">
        <title>Cellulosimicrobium arenosum sp. nov., Isolated from Marine Sediment Sand.</title>
        <authorList>
            <person name="Oh M."/>
            <person name="Kim J.H."/>
            <person name="Yoon J.H."/>
            <person name="Schumann P."/>
            <person name="Kim W."/>
        </authorList>
    </citation>
    <scope>NUCLEOTIDE SEQUENCE</scope>
    <source>
        <strain evidence="10">KCTC 49039</strain>
    </source>
</reference>
<dbReference type="Gene3D" id="3.30.1490.20">
    <property type="entry name" value="ATP-grasp fold, A domain"/>
    <property type="match status" value="1"/>
</dbReference>
<feature type="binding site" evidence="8">
    <location>
        <position position="50"/>
    </location>
    <ligand>
        <name>ATP</name>
        <dbReference type="ChEBI" id="CHEBI:30616"/>
    </ligand>
</feature>
<dbReference type="GO" id="GO:0004775">
    <property type="term" value="F:succinate-CoA ligase (ADP-forming) activity"/>
    <property type="evidence" value="ECO:0007669"/>
    <property type="project" value="UniProtKB-UniRule"/>
</dbReference>
<dbReference type="Pfam" id="PF00549">
    <property type="entry name" value="Ligase_CoA"/>
    <property type="match status" value="1"/>
</dbReference>
<comment type="similarity">
    <text evidence="1 8">Belongs to the succinate/malate CoA ligase beta subunit family.</text>
</comment>
<dbReference type="EC" id="6.2.1.5" evidence="8"/>
<accession>A0A927G7E9</accession>
<feature type="binding site" evidence="8">
    <location>
        <position position="262"/>
    </location>
    <ligand>
        <name>substrate</name>
        <note>ligand shared with subunit alpha</note>
    </ligand>
</feature>
<feature type="binding site" evidence="8">
    <location>
        <begin position="324"/>
        <end position="326"/>
    </location>
    <ligand>
        <name>substrate</name>
        <note>ligand shared with subunit alpha</note>
    </ligand>
</feature>
<feature type="domain" description="ATP-grasp" evidence="9">
    <location>
        <begin position="9"/>
        <end position="224"/>
    </location>
</feature>
<evidence type="ECO:0000256" key="5">
    <source>
        <dbReference type="ARBA" id="ARBA00022741"/>
    </source>
</evidence>
<comment type="subunit">
    <text evidence="8">Heterotetramer of two alpha and two beta subunits.</text>
</comment>
<sequence>MDLFEYQARDIFEKHGVPVLGGVVATTPDEARAGAEELIGGGPDGVVVVKAQVKTGGRGKAGGVKLAHSPAEAQEKAAEILGMDIKGHTVHRVMIAQGAKIAEEFYFSVLLDRSNRNYLAMCSVEGGVEIEQLAVERPDALAKVAVDPIVGIDEAKAFEIVETAGFAEDLKAPVASVIRSLWTVFTEEDATLVEVNPLVRTEDGQIVALDGKVTLDENASEVRHPEHAELEDKEAADPLEAKAKANGLNYVKLDGEVGIIGNGAGLVMSTLDVVAYAGEAHGGVKPANFLDIGGGANAKVMANGLDVILNDPQVKAVFVNVFGGITACDEVANGIVGALEILGAEATKPLVVRLDGNNVALGRQILADAAHPLVTLAETMDGGADKAAELAHAAATA</sequence>
<dbReference type="InterPro" id="IPR013815">
    <property type="entry name" value="ATP_grasp_subdomain_1"/>
</dbReference>
<dbReference type="InterPro" id="IPR017866">
    <property type="entry name" value="Succ-CoA_synthase_bsu_CS"/>
</dbReference>
<dbReference type="NCBIfam" id="NF001913">
    <property type="entry name" value="PRK00696.1"/>
    <property type="match status" value="1"/>
</dbReference>
<evidence type="ECO:0000256" key="6">
    <source>
        <dbReference type="ARBA" id="ARBA00022840"/>
    </source>
</evidence>
<dbReference type="PANTHER" id="PTHR11815">
    <property type="entry name" value="SUCCINYL-COA SYNTHETASE BETA CHAIN"/>
    <property type="match status" value="1"/>
</dbReference>
<keyword evidence="3 8" id="KW-0436">Ligase</keyword>
<dbReference type="PROSITE" id="PS50975">
    <property type="entry name" value="ATP_GRASP"/>
    <property type="match status" value="1"/>
</dbReference>
<dbReference type="InterPro" id="IPR013650">
    <property type="entry name" value="ATP-grasp_succ-CoA_synth-type"/>
</dbReference>
<dbReference type="SUPFAM" id="SSF52210">
    <property type="entry name" value="Succinyl-CoA synthetase domains"/>
    <property type="match status" value="1"/>
</dbReference>
<dbReference type="InterPro" id="IPR011761">
    <property type="entry name" value="ATP-grasp"/>
</dbReference>
<dbReference type="PIRSF" id="PIRSF001554">
    <property type="entry name" value="SucCS_beta"/>
    <property type="match status" value="1"/>
</dbReference>
<feature type="binding site" evidence="8">
    <location>
        <position position="210"/>
    </location>
    <ligand>
        <name>Mg(2+)</name>
        <dbReference type="ChEBI" id="CHEBI:18420"/>
    </ligand>
</feature>
<dbReference type="NCBIfam" id="TIGR01016">
    <property type="entry name" value="sucCoAbeta"/>
    <property type="match status" value="1"/>
</dbReference>
<comment type="function">
    <text evidence="8">Succinyl-CoA synthetase functions in the citric acid cycle (TCA), coupling the hydrolysis of succinyl-CoA to the synthesis of either ATP or GTP and thus represents the only step of substrate-level phosphorylation in the TCA. The beta subunit provides nucleotide specificity of the enzyme and binds the substrate succinate, while the binding sites for coenzyme A and phosphate are found in the alpha subunit.</text>
</comment>